<dbReference type="InterPro" id="IPR000467">
    <property type="entry name" value="G_patch_dom"/>
</dbReference>
<dbReference type="GO" id="GO:0051726">
    <property type="term" value="P:regulation of cell cycle"/>
    <property type="evidence" value="ECO:0007669"/>
    <property type="project" value="InterPro"/>
</dbReference>
<accession>C3XTK1</accession>
<dbReference type="PANTHER" id="PTHR46528:SF1">
    <property type="entry name" value="PROTEIN SON"/>
    <property type="match status" value="1"/>
</dbReference>
<feature type="domain" description="G-patch" evidence="4">
    <location>
        <begin position="214"/>
        <end position="260"/>
    </location>
</feature>
<evidence type="ECO:0000256" key="2">
    <source>
        <dbReference type="SAM" id="MobiDB-lite"/>
    </source>
</evidence>
<dbReference type="EMBL" id="GG666463">
    <property type="protein sequence ID" value="EEN68627.1"/>
    <property type="molecule type" value="Genomic_DNA"/>
</dbReference>
<evidence type="ECO:0008006" key="6">
    <source>
        <dbReference type="Google" id="ProtNLM"/>
    </source>
</evidence>
<dbReference type="SUPFAM" id="SSF54768">
    <property type="entry name" value="dsRNA-binding domain-like"/>
    <property type="match status" value="1"/>
</dbReference>
<dbReference type="PROSITE" id="PS50137">
    <property type="entry name" value="DS_RBD"/>
    <property type="match status" value="1"/>
</dbReference>
<dbReference type="GO" id="GO:0043484">
    <property type="term" value="P:regulation of RNA splicing"/>
    <property type="evidence" value="ECO:0007669"/>
    <property type="project" value="InterPro"/>
</dbReference>
<sequence length="331" mass="36313">MIPAHLPLPSMTPEEELAKKSGGKTVEELTKFCRFLSEKEKAGDEDEIVNKPVTEEEDGEGPFIHHPFKVKATSTSIVMNIKLAAQKAELSKQFPVSSGSQHRIKELEWVPVEKDDKQKTKGAASSSSALNISAIVGERVKALRQLQANPYDVEAMSKIHKAQQQIQNWAVSSQIPGQFTGTTGVQLLSTQELANTGNQAWAKKDMFQRLNPVQGGMGMQLMKKMGWKPGEGLGKGQTGVLEPLTLDVKTDRRGLLAQGEKQGKKSGPVPVIKDTTGKDLSGKHPVSALMEICNKRKWMPPEFVLVHDSGPDHKKNFLFKVLSELDSLSEA</sequence>
<protein>
    <recommendedName>
        <fullName evidence="6">G-patch domain-containing protein</fullName>
    </recommendedName>
</protein>
<gene>
    <name evidence="5" type="ORF">BRAFLDRAFT_219680</name>
</gene>
<dbReference type="PROSITE" id="PS50174">
    <property type="entry name" value="G_PATCH"/>
    <property type="match status" value="1"/>
</dbReference>
<feature type="region of interest" description="Disordered" evidence="2">
    <location>
        <begin position="1"/>
        <end position="23"/>
    </location>
</feature>
<dbReference type="PANTHER" id="PTHR46528">
    <property type="entry name" value="PROTEIN SON"/>
    <property type="match status" value="1"/>
</dbReference>
<organism>
    <name type="scientific">Branchiostoma floridae</name>
    <name type="common">Florida lancelet</name>
    <name type="synonym">Amphioxus</name>
    <dbReference type="NCBI Taxonomy" id="7739"/>
    <lineage>
        <taxon>Eukaryota</taxon>
        <taxon>Metazoa</taxon>
        <taxon>Chordata</taxon>
        <taxon>Cephalochordata</taxon>
        <taxon>Leptocardii</taxon>
        <taxon>Amphioxiformes</taxon>
        <taxon>Branchiostomatidae</taxon>
        <taxon>Branchiostoma</taxon>
    </lineage>
</organism>
<evidence type="ECO:0000259" key="4">
    <source>
        <dbReference type="PROSITE" id="PS50174"/>
    </source>
</evidence>
<keyword evidence="1" id="KW-0694">RNA-binding</keyword>
<dbReference type="InterPro" id="IPR032922">
    <property type="entry name" value="SON"/>
</dbReference>
<evidence type="ECO:0000313" key="5">
    <source>
        <dbReference type="EMBL" id="EEN68627.1"/>
    </source>
</evidence>
<dbReference type="SMART" id="SM00443">
    <property type="entry name" value="G_patch"/>
    <property type="match status" value="1"/>
</dbReference>
<dbReference type="GO" id="GO:0003723">
    <property type="term" value="F:RNA binding"/>
    <property type="evidence" value="ECO:0007669"/>
    <property type="project" value="UniProtKB-UniRule"/>
</dbReference>
<dbReference type="Gene3D" id="3.30.160.20">
    <property type="match status" value="1"/>
</dbReference>
<dbReference type="Pfam" id="PF14709">
    <property type="entry name" value="DND1_DSRM"/>
    <property type="match status" value="1"/>
</dbReference>
<feature type="domain" description="DRBM" evidence="3">
    <location>
        <begin position="284"/>
        <end position="331"/>
    </location>
</feature>
<name>C3XTK1_BRAFL</name>
<dbReference type="InParanoid" id="C3XTK1"/>
<dbReference type="InterPro" id="IPR014720">
    <property type="entry name" value="dsRBD_dom"/>
</dbReference>
<dbReference type="STRING" id="7739.C3XTK1"/>
<evidence type="ECO:0000259" key="3">
    <source>
        <dbReference type="PROSITE" id="PS50137"/>
    </source>
</evidence>
<evidence type="ECO:0000256" key="1">
    <source>
        <dbReference type="PROSITE-ProRule" id="PRU00266"/>
    </source>
</evidence>
<dbReference type="Pfam" id="PF01585">
    <property type="entry name" value="G-patch"/>
    <property type="match status" value="1"/>
</dbReference>
<proteinExistence type="predicted"/>
<dbReference type="AlphaFoldDB" id="C3XTK1"/>
<reference evidence="5" key="1">
    <citation type="journal article" date="2008" name="Nature">
        <title>The amphioxus genome and the evolution of the chordate karyotype.</title>
        <authorList>
            <consortium name="US DOE Joint Genome Institute (JGI-PGF)"/>
            <person name="Putnam N.H."/>
            <person name="Butts T."/>
            <person name="Ferrier D.E.K."/>
            <person name="Furlong R.F."/>
            <person name="Hellsten U."/>
            <person name="Kawashima T."/>
            <person name="Robinson-Rechavi M."/>
            <person name="Shoguchi E."/>
            <person name="Terry A."/>
            <person name="Yu J.-K."/>
            <person name="Benito-Gutierrez E.L."/>
            <person name="Dubchak I."/>
            <person name="Garcia-Fernandez J."/>
            <person name="Gibson-Brown J.J."/>
            <person name="Grigoriev I.V."/>
            <person name="Horton A.C."/>
            <person name="de Jong P.J."/>
            <person name="Jurka J."/>
            <person name="Kapitonov V.V."/>
            <person name="Kohara Y."/>
            <person name="Kuroki Y."/>
            <person name="Lindquist E."/>
            <person name="Lucas S."/>
            <person name="Osoegawa K."/>
            <person name="Pennacchio L.A."/>
            <person name="Salamov A.A."/>
            <person name="Satou Y."/>
            <person name="Sauka-Spengler T."/>
            <person name="Schmutz J."/>
            <person name="Shin-I T."/>
            <person name="Toyoda A."/>
            <person name="Bronner-Fraser M."/>
            <person name="Fujiyama A."/>
            <person name="Holland L.Z."/>
            <person name="Holland P.W.H."/>
            <person name="Satoh N."/>
            <person name="Rokhsar D.S."/>
        </authorList>
    </citation>
    <scope>NUCLEOTIDE SEQUENCE [LARGE SCALE GENOMIC DNA]</scope>
    <source>
        <strain evidence="5">S238N-H82</strain>
        <tissue evidence="5">Testes</tissue>
    </source>
</reference>
<dbReference type="eggNOG" id="ENOG502QPQ7">
    <property type="taxonomic scope" value="Eukaryota"/>
</dbReference>